<dbReference type="PATRIC" id="fig|1122985.7.peg.1016"/>
<evidence type="ECO:0000313" key="2">
    <source>
        <dbReference type="Proteomes" id="UP000027442"/>
    </source>
</evidence>
<dbReference type="HOGENOM" id="CLU_2975496_0_0_10"/>
<dbReference type="Proteomes" id="UP000027442">
    <property type="component" value="Unassembled WGS sequence"/>
</dbReference>
<comment type="caution">
    <text evidence="1">The sequence shown here is derived from an EMBL/GenBank/DDBJ whole genome shotgun (WGS) entry which is preliminary data.</text>
</comment>
<organism evidence="1 2">
    <name type="scientific">Hoylesella loescheii DSM 19665 = JCM 12249 = ATCC 15930</name>
    <dbReference type="NCBI Taxonomy" id="1122985"/>
    <lineage>
        <taxon>Bacteria</taxon>
        <taxon>Pseudomonadati</taxon>
        <taxon>Bacteroidota</taxon>
        <taxon>Bacteroidia</taxon>
        <taxon>Bacteroidales</taxon>
        <taxon>Prevotellaceae</taxon>
        <taxon>Hoylesella</taxon>
    </lineage>
</organism>
<protein>
    <submittedName>
        <fullName evidence="1">Uncharacterized protein</fullName>
    </submittedName>
</protein>
<proteinExistence type="predicted"/>
<sequence length="58" mass="6858">MMQKVYAAEERYHANITQRNYFCKHTIMFFMRYPNFKPASIRLLQDVPATSSIVSPNT</sequence>
<evidence type="ECO:0000313" key="1">
    <source>
        <dbReference type="EMBL" id="KDR52943.1"/>
    </source>
</evidence>
<gene>
    <name evidence="1" type="ORF">HMPREF1991_00980</name>
</gene>
<dbReference type="EMBL" id="JNGW01000036">
    <property type="protein sequence ID" value="KDR52943.1"/>
    <property type="molecule type" value="Genomic_DNA"/>
</dbReference>
<reference evidence="1 2" key="1">
    <citation type="submission" date="2013-08" db="EMBL/GenBank/DDBJ databases">
        <authorList>
            <person name="Weinstock G."/>
            <person name="Sodergren E."/>
            <person name="Wylie T."/>
            <person name="Fulton L."/>
            <person name="Fulton R."/>
            <person name="Fronick C."/>
            <person name="O'Laughlin M."/>
            <person name="Godfrey J."/>
            <person name="Miner T."/>
            <person name="Herter B."/>
            <person name="Appelbaum E."/>
            <person name="Cordes M."/>
            <person name="Lek S."/>
            <person name="Wollam A."/>
            <person name="Pepin K.H."/>
            <person name="Palsikar V.B."/>
            <person name="Mitreva M."/>
            <person name="Wilson R.K."/>
        </authorList>
    </citation>
    <scope>NUCLEOTIDE SEQUENCE [LARGE SCALE GENOMIC DNA]</scope>
    <source>
        <strain evidence="1 2">ATCC 15930</strain>
    </source>
</reference>
<keyword evidence="2" id="KW-1185">Reference proteome</keyword>
<accession>A0A069QJB7</accession>
<name>A0A069QJB7_HOYLO</name>
<dbReference type="AlphaFoldDB" id="A0A069QJB7"/>